<evidence type="ECO:0000313" key="2">
    <source>
        <dbReference type="EnsemblMetazoa" id="SMAR004975-PA"/>
    </source>
</evidence>
<keyword evidence="3" id="KW-1185">Reference proteome</keyword>
<feature type="region of interest" description="Disordered" evidence="1">
    <location>
        <begin position="1"/>
        <end position="21"/>
    </location>
</feature>
<dbReference type="EMBL" id="JH431567">
    <property type="status" value="NOT_ANNOTATED_CDS"/>
    <property type="molecule type" value="Genomic_DNA"/>
</dbReference>
<dbReference type="EnsemblMetazoa" id="SMAR004975-RA">
    <property type="protein sequence ID" value="SMAR004975-PA"/>
    <property type="gene ID" value="SMAR004975"/>
</dbReference>
<dbReference type="AlphaFoldDB" id="T1IUY9"/>
<name>T1IUY9_STRMM</name>
<dbReference type="HOGENOM" id="CLU_3427000_0_0_1"/>
<reference evidence="3" key="1">
    <citation type="submission" date="2011-05" db="EMBL/GenBank/DDBJ databases">
        <authorList>
            <person name="Richards S.R."/>
            <person name="Qu J."/>
            <person name="Jiang H."/>
            <person name="Jhangiani S.N."/>
            <person name="Agravi P."/>
            <person name="Goodspeed R."/>
            <person name="Gross S."/>
            <person name="Mandapat C."/>
            <person name="Jackson L."/>
            <person name="Mathew T."/>
            <person name="Pu L."/>
            <person name="Thornton R."/>
            <person name="Saada N."/>
            <person name="Wilczek-Boney K.B."/>
            <person name="Lee S."/>
            <person name="Kovar C."/>
            <person name="Wu Y."/>
            <person name="Scherer S.E."/>
            <person name="Worley K.C."/>
            <person name="Muzny D.M."/>
            <person name="Gibbs R."/>
        </authorList>
    </citation>
    <scope>NUCLEOTIDE SEQUENCE</scope>
    <source>
        <strain evidence="3">Brora</strain>
    </source>
</reference>
<accession>T1IUY9</accession>
<evidence type="ECO:0000256" key="1">
    <source>
        <dbReference type="SAM" id="MobiDB-lite"/>
    </source>
</evidence>
<evidence type="ECO:0000313" key="3">
    <source>
        <dbReference type="Proteomes" id="UP000014500"/>
    </source>
</evidence>
<sequence length="21" mass="2364">MMTHAQSSKKTCMDFNCGTKN</sequence>
<protein>
    <submittedName>
        <fullName evidence="2">Uncharacterized protein</fullName>
    </submittedName>
</protein>
<reference evidence="2" key="2">
    <citation type="submission" date="2015-02" db="UniProtKB">
        <authorList>
            <consortium name="EnsemblMetazoa"/>
        </authorList>
    </citation>
    <scope>IDENTIFICATION</scope>
</reference>
<proteinExistence type="predicted"/>
<feature type="compositionally biased region" description="Polar residues" evidence="1">
    <location>
        <begin position="1"/>
        <end position="10"/>
    </location>
</feature>
<organism evidence="2 3">
    <name type="scientific">Strigamia maritima</name>
    <name type="common">European centipede</name>
    <name type="synonym">Geophilus maritimus</name>
    <dbReference type="NCBI Taxonomy" id="126957"/>
    <lineage>
        <taxon>Eukaryota</taxon>
        <taxon>Metazoa</taxon>
        <taxon>Ecdysozoa</taxon>
        <taxon>Arthropoda</taxon>
        <taxon>Myriapoda</taxon>
        <taxon>Chilopoda</taxon>
        <taxon>Pleurostigmophora</taxon>
        <taxon>Geophilomorpha</taxon>
        <taxon>Linotaeniidae</taxon>
        <taxon>Strigamia</taxon>
    </lineage>
</organism>
<dbReference type="Proteomes" id="UP000014500">
    <property type="component" value="Unassembled WGS sequence"/>
</dbReference>